<evidence type="ECO:0000256" key="3">
    <source>
        <dbReference type="ARBA" id="ARBA00022679"/>
    </source>
</evidence>
<evidence type="ECO:0000256" key="8">
    <source>
        <dbReference type="ARBA" id="ARBA00023098"/>
    </source>
</evidence>
<dbReference type="GO" id="GO:0004496">
    <property type="term" value="F:mevalonate kinase activity"/>
    <property type="evidence" value="ECO:0007669"/>
    <property type="project" value="UniProtKB-EC"/>
</dbReference>
<dbReference type="Gene3D" id="3.30.70.890">
    <property type="entry name" value="GHMP kinase, C-terminal domain"/>
    <property type="match status" value="1"/>
</dbReference>
<keyword evidence="1" id="KW-0963">Cytoplasm</keyword>
<dbReference type="PANTHER" id="PTHR43290">
    <property type="entry name" value="MEVALONATE KINASE"/>
    <property type="match status" value="1"/>
</dbReference>
<accession>G0HC93</accession>
<evidence type="ECO:0000256" key="5">
    <source>
        <dbReference type="ARBA" id="ARBA00022777"/>
    </source>
</evidence>
<organism evidence="12 13">
    <name type="scientific">Corynebacterium variabile (strain DSM 44702 / CIP 107183 / JCM 12073 / NCIMB 30131)</name>
    <name type="common">Corynebacterium mooreparkense</name>
    <dbReference type="NCBI Taxonomy" id="858619"/>
    <lineage>
        <taxon>Bacteria</taxon>
        <taxon>Bacillati</taxon>
        <taxon>Actinomycetota</taxon>
        <taxon>Actinomycetes</taxon>
        <taxon>Mycobacteriales</taxon>
        <taxon>Corynebacteriaceae</taxon>
        <taxon>Corynebacterium</taxon>
    </lineage>
</organism>
<keyword evidence="4" id="KW-0547">Nucleotide-binding</keyword>
<evidence type="ECO:0000259" key="10">
    <source>
        <dbReference type="Pfam" id="PF00288"/>
    </source>
</evidence>
<dbReference type="InterPro" id="IPR013750">
    <property type="entry name" value="GHMP_kinase_C_dom"/>
</dbReference>
<dbReference type="SUPFAM" id="SSF55060">
    <property type="entry name" value="GHMP Kinase, C-terminal domain"/>
    <property type="match status" value="1"/>
</dbReference>
<evidence type="ECO:0000313" key="13">
    <source>
        <dbReference type="Proteomes" id="UP000006659"/>
    </source>
</evidence>
<keyword evidence="8" id="KW-0443">Lipid metabolism</keyword>
<evidence type="ECO:0000259" key="11">
    <source>
        <dbReference type="Pfam" id="PF08544"/>
    </source>
</evidence>
<feature type="domain" description="GHMP kinase N-terminal" evidence="10">
    <location>
        <begin position="155"/>
        <end position="237"/>
    </location>
</feature>
<gene>
    <name evidence="12" type="primary">mvaK1</name>
    <name evidence="12" type="ordered locus">CVAR_0902</name>
</gene>
<evidence type="ECO:0000256" key="2">
    <source>
        <dbReference type="ARBA" id="ARBA00022516"/>
    </source>
</evidence>
<evidence type="ECO:0000256" key="1">
    <source>
        <dbReference type="ARBA" id="ARBA00022490"/>
    </source>
</evidence>
<protein>
    <submittedName>
        <fullName evidence="12">Mevalonate kinase</fullName>
        <ecNumber evidence="12">2.7.1.36</ecNumber>
    </submittedName>
</protein>
<comment type="pathway">
    <text evidence="9">Isoprenoid biosynthesis; isopentenyl diphosphate biosynthesis via mevalonate pathway; isopentenyl diphosphate from (R)-mevalonate: step 1/3.</text>
</comment>
<dbReference type="InterPro" id="IPR006205">
    <property type="entry name" value="Mev_gal_kin"/>
</dbReference>
<dbReference type="KEGG" id="cva:CVAR_0902"/>
<dbReference type="HOGENOM" id="CLU_017814_0_0_11"/>
<evidence type="ECO:0000313" key="12">
    <source>
        <dbReference type="EMBL" id="AEK36255.1"/>
    </source>
</evidence>
<dbReference type="InterPro" id="IPR006204">
    <property type="entry name" value="GHMP_kinase_N_dom"/>
</dbReference>
<dbReference type="SUPFAM" id="SSF54211">
    <property type="entry name" value="Ribosomal protein S5 domain 2-like"/>
    <property type="match status" value="1"/>
</dbReference>
<dbReference type="EMBL" id="CP002917">
    <property type="protein sequence ID" value="AEK36255.1"/>
    <property type="molecule type" value="Genomic_DNA"/>
</dbReference>
<keyword evidence="3 12" id="KW-0808">Transferase</keyword>
<dbReference type="InterPro" id="IPR036554">
    <property type="entry name" value="GHMP_kinase_C_sf"/>
</dbReference>
<evidence type="ECO:0000256" key="7">
    <source>
        <dbReference type="ARBA" id="ARBA00022842"/>
    </source>
</evidence>
<dbReference type="InterPro" id="IPR020568">
    <property type="entry name" value="Ribosomal_Su5_D2-typ_SF"/>
</dbReference>
<dbReference type="PRINTS" id="PR00959">
    <property type="entry name" value="MEVGALKINASE"/>
</dbReference>
<evidence type="ECO:0000256" key="6">
    <source>
        <dbReference type="ARBA" id="ARBA00022840"/>
    </source>
</evidence>
<dbReference type="EC" id="2.7.1.36" evidence="12"/>
<keyword evidence="5 12" id="KW-0418">Kinase</keyword>
<dbReference type="Pfam" id="PF00288">
    <property type="entry name" value="GHMP_kinases_N"/>
    <property type="match status" value="1"/>
</dbReference>
<proteinExistence type="predicted"/>
<evidence type="ECO:0000256" key="4">
    <source>
        <dbReference type="ARBA" id="ARBA00022741"/>
    </source>
</evidence>
<name>G0HC93_CORVD</name>
<dbReference type="UniPathway" id="UPA00057">
    <property type="reaction ID" value="UER00098"/>
</dbReference>
<dbReference type="Proteomes" id="UP000006659">
    <property type="component" value="Chromosome"/>
</dbReference>
<reference evidence="12 13" key="1">
    <citation type="journal article" date="2011" name="BMC Genomics">
        <title>Complete genome sequence of Corynebacterium variabile DSM 44702 isolated from the surface of smear-ripened cheeses and insights into cheese ripening and flavor generation.</title>
        <authorList>
            <person name="Schroeder J."/>
            <person name="Maus I."/>
            <person name="Trost E."/>
            <person name="Tauch A."/>
        </authorList>
    </citation>
    <scope>NUCLEOTIDE SEQUENCE [LARGE SCALE GENOMIC DNA]</scope>
    <source>
        <strain evidence="13">DSM 44702 / JCM 12073 / NCIMB 30131</strain>
    </source>
</reference>
<dbReference type="Gene3D" id="3.30.230.10">
    <property type="match status" value="1"/>
</dbReference>
<dbReference type="GO" id="GO:0005524">
    <property type="term" value="F:ATP binding"/>
    <property type="evidence" value="ECO:0007669"/>
    <property type="project" value="UniProtKB-KW"/>
</dbReference>
<keyword evidence="7" id="KW-0460">Magnesium</keyword>
<dbReference type="GO" id="GO:0005829">
    <property type="term" value="C:cytosol"/>
    <property type="evidence" value="ECO:0007669"/>
    <property type="project" value="TreeGrafter"/>
</dbReference>
<keyword evidence="2" id="KW-0444">Lipid biosynthesis</keyword>
<dbReference type="GO" id="GO:0019287">
    <property type="term" value="P:isopentenyl diphosphate biosynthetic process, mevalonate pathway"/>
    <property type="evidence" value="ECO:0007669"/>
    <property type="project" value="UniProtKB-UniPathway"/>
</dbReference>
<dbReference type="NCBIfam" id="TIGR00549">
    <property type="entry name" value="mevalon_kin"/>
    <property type="match status" value="1"/>
</dbReference>
<sequence length="404" mass="42466">MGFTVQCSRHEAVWVDIGTAFRVHPHVHGPRCRQHQHGCRWRRHFAGGRRLRHSEQVGRGLRRADRYAVIFPQDRPEPAVARKASVAPHVGHGQTVAKIILFGEHSVVYGHPAIAMPLRTLRMIARVEPTDGPGTLSGLGWTGPITEAPARFSSIVKAAEVASDFAGHPGAGLNISTESEFPPERGLGSSAAAAGAVIRAVLDAFDTPATPRELFDLTQEAETVAHGRPSGLDAVATSAEAPVHFQAGQATDLEFSPDAWIVIADSGVEGSTRETVGHVRGRFEAEPDIITALLNRLGEITDEVVVDLRTGDVQGMGARMTEAHGILGQLGVSNTQLDALVTASLGAGALGAKLTGGGRGGCVIALAATEEDAENVEKALVDAGARGTWVHAPATGQMAGEVMQ</sequence>
<evidence type="ECO:0000256" key="9">
    <source>
        <dbReference type="ARBA" id="ARBA00029438"/>
    </source>
</evidence>
<dbReference type="eggNOG" id="COG1577">
    <property type="taxonomic scope" value="Bacteria"/>
</dbReference>
<dbReference type="Pfam" id="PF08544">
    <property type="entry name" value="GHMP_kinases_C"/>
    <property type="match status" value="1"/>
</dbReference>
<dbReference type="InterPro" id="IPR014721">
    <property type="entry name" value="Ribsml_uS5_D2-typ_fold_subgr"/>
</dbReference>
<dbReference type="PANTHER" id="PTHR43290:SF2">
    <property type="entry name" value="MEVALONATE KINASE"/>
    <property type="match status" value="1"/>
</dbReference>
<keyword evidence="6" id="KW-0067">ATP-binding</keyword>
<dbReference type="STRING" id="858619.CVAR_0902"/>
<dbReference type="AlphaFoldDB" id="G0HC93"/>
<feature type="domain" description="GHMP kinase C-terminal" evidence="11">
    <location>
        <begin position="306"/>
        <end position="383"/>
    </location>
</feature>